<dbReference type="Proteomes" id="UP001501509">
    <property type="component" value="Unassembled WGS sequence"/>
</dbReference>
<evidence type="ECO:0000313" key="1">
    <source>
        <dbReference type="EMBL" id="GAA2593204.1"/>
    </source>
</evidence>
<protein>
    <submittedName>
        <fullName evidence="1">Uncharacterized protein</fullName>
    </submittedName>
</protein>
<organism evidence="1 2">
    <name type="scientific">Actinomadura fulvescens</name>
    <dbReference type="NCBI Taxonomy" id="46160"/>
    <lineage>
        <taxon>Bacteria</taxon>
        <taxon>Bacillati</taxon>
        <taxon>Actinomycetota</taxon>
        <taxon>Actinomycetes</taxon>
        <taxon>Streptosporangiales</taxon>
        <taxon>Thermomonosporaceae</taxon>
        <taxon>Actinomadura</taxon>
    </lineage>
</organism>
<name>A0ABP6BY06_9ACTN</name>
<dbReference type="RefSeq" id="WP_344541028.1">
    <property type="nucleotide sequence ID" value="NZ_BAAATD010000003.1"/>
</dbReference>
<gene>
    <name evidence="1" type="ORF">GCM10010411_27900</name>
</gene>
<proteinExistence type="predicted"/>
<keyword evidence="2" id="KW-1185">Reference proteome</keyword>
<sequence length="51" mass="5757">MTRRDPGKARIAKIDRYLHKVTDLEPDLLEYRRLARGGSGTGAPRARRPPA</sequence>
<dbReference type="EMBL" id="BAAATD010000003">
    <property type="protein sequence ID" value="GAA2593204.1"/>
    <property type="molecule type" value="Genomic_DNA"/>
</dbReference>
<comment type="caution">
    <text evidence="1">The sequence shown here is derived from an EMBL/GenBank/DDBJ whole genome shotgun (WGS) entry which is preliminary data.</text>
</comment>
<accession>A0ABP6BY06</accession>
<reference evidence="2" key="1">
    <citation type="journal article" date="2019" name="Int. J. Syst. Evol. Microbiol.">
        <title>The Global Catalogue of Microorganisms (GCM) 10K type strain sequencing project: providing services to taxonomists for standard genome sequencing and annotation.</title>
        <authorList>
            <consortium name="The Broad Institute Genomics Platform"/>
            <consortium name="The Broad Institute Genome Sequencing Center for Infectious Disease"/>
            <person name="Wu L."/>
            <person name="Ma J."/>
        </authorList>
    </citation>
    <scope>NUCLEOTIDE SEQUENCE [LARGE SCALE GENOMIC DNA]</scope>
    <source>
        <strain evidence="2">JCM 6833</strain>
    </source>
</reference>
<evidence type="ECO:0000313" key="2">
    <source>
        <dbReference type="Proteomes" id="UP001501509"/>
    </source>
</evidence>